<evidence type="ECO:0000256" key="4">
    <source>
        <dbReference type="ARBA" id="ARBA00023172"/>
    </source>
</evidence>
<dbReference type="Pfam" id="PF13495">
    <property type="entry name" value="Phage_int_SAM_4"/>
    <property type="match status" value="1"/>
</dbReference>
<keyword evidence="4" id="KW-0233">DNA recombination</keyword>
<dbReference type="InterPro" id="IPR050090">
    <property type="entry name" value="Tyrosine_recombinase_XerCD"/>
</dbReference>
<evidence type="ECO:0000256" key="2">
    <source>
        <dbReference type="ARBA" id="ARBA00022908"/>
    </source>
</evidence>
<feature type="domain" description="Core-binding (CB)" evidence="7">
    <location>
        <begin position="10"/>
        <end position="104"/>
    </location>
</feature>
<organism evidence="8 9">
    <name type="scientific">Streptosporangium jomthongense</name>
    <dbReference type="NCBI Taxonomy" id="1193683"/>
    <lineage>
        <taxon>Bacteria</taxon>
        <taxon>Bacillati</taxon>
        <taxon>Actinomycetota</taxon>
        <taxon>Actinomycetes</taxon>
        <taxon>Streptosporangiales</taxon>
        <taxon>Streptosporangiaceae</taxon>
        <taxon>Streptosporangium</taxon>
    </lineage>
</organism>
<evidence type="ECO:0000256" key="1">
    <source>
        <dbReference type="ARBA" id="ARBA00008857"/>
    </source>
</evidence>
<dbReference type="PROSITE" id="PS51898">
    <property type="entry name" value="TYR_RECOMBINASE"/>
    <property type="match status" value="1"/>
</dbReference>
<evidence type="ECO:0000259" key="7">
    <source>
        <dbReference type="PROSITE" id="PS51900"/>
    </source>
</evidence>
<keyword evidence="3 5" id="KW-0238">DNA-binding</keyword>
<protein>
    <submittedName>
        <fullName evidence="8">Tyrosine-type recombinase/integrase</fullName>
    </submittedName>
</protein>
<dbReference type="PROSITE" id="PS51900">
    <property type="entry name" value="CB"/>
    <property type="match status" value="1"/>
</dbReference>
<dbReference type="InterPro" id="IPR011010">
    <property type="entry name" value="DNA_brk_join_enz"/>
</dbReference>
<dbReference type="RefSeq" id="WP_386195626.1">
    <property type="nucleotide sequence ID" value="NZ_JBHSBC010000047.1"/>
</dbReference>
<evidence type="ECO:0000313" key="9">
    <source>
        <dbReference type="Proteomes" id="UP001595698"/>
    </source>
</evidence>
<reference evidence="9" key="1">
    <citation type="journal article" date="2019" name="Int. J. Syst. Evol. Microbiol.">
        <title>The Global Catalogue of Microorganisms (GCM) 10K type strain sequencing project: providing services to taxonomists for standard genome sequencing and annotation.</title>
        <authorList>
            <consortium name="The Broad Institute Genomics Platform"/>
            <consortium name="The Broad Institute Genome Sequencing Center for Infectious Disease"/>
            <person name="Wu L."/>
            <person name="Ma J."/>
        </authorList>
    </citation>
    <scope>NUCLEOTIDE SEQUENCE [LARGE SCALE GENOMIC DNA]</scope>
    <source>
        <strain evidence="9">TBRC 7912</strain>
    </source>
</reference>
<comment type="caution">
    <text evidence="8">The sequence shown here is derived from an EMBL/GenBank/DDBJ whole genome shotgun (WGS) entry which is preliminary data.</text>
</comment>
<dbReference type="InterPro" id="IPR004107">
    <property type="entry name" value="Integrase_SAM-like_N"/>
</dbReference>
<dbReference type="Proteomes" id="UP001595698">
    <property type="component" value="Unassembled WGS sequence"/>
</dbReference>
<name>A0ABV8FBW6_9ACTN</name>
<feature type="domain" description="Tyr recombinase" evidence="6">
    <location>
        <begin position="124"/>
        <end position="305"/>
    </location>
</feature>
<proteinExistence type="inferred from homology"/>
<evidence type="ECO:0000256" key="5">
    <source>
        <dbReference type="PROSITE-ProRule" id="PRU01248"/>
    </source>
</evidence>
<dbReference type="InterPro" id="IPR010998">
    <property type="entry name" value="Integrase_recombinase_N"/>
</dbReference>
<dbReference type="Pfam" id="PF00589">
    <property type="entry name" value="Phage_integrase"/>
    <property type="match status" value="1"/>
</dbReference>
<keyword evidence="9" id="KW-1185">Reference proteome</keyword>
<evidence type="ECO:0000313" key="8">
    <source>
        <dbReference type="EMBL" id="MFC3985500.1"/>
    </source>
</evidence>
<keyword evidence="2" id="KW-0229">DNA integration</keyword>
<dbReference type="PANTHER" id="PTHR30349:SF41">
    <property type="entry name" value="INTEGRASE_RECOMBINASE PROTEIN MJ0367-RELATED"/>
    <property type="match status" value="1"/>
</dbReference>
<dbReference type="Gene3D" id="1.10.150.130">
    <property type="match status" value="1"/>
</dbReference>
<gene>
    <name evidence="8" type="ORF">ACFOYY_35590</name>
</gene>
<dbReference type="InterPro" id="IPR044068">
    <property type="entry name" value="CB"/>
</dbReference>
<dbReference type="Gene3D" id="1.10.443.10">
    <property type="entry name" value="Intergrase catalytic core"/>
    <property type="match status" value="1"/>
</dbReference>
<dbReference type="InterPro" id="IPR002104">
    <property type="entry name" value="Integrase_catalytic"/>
</dbReference>
<dbReference type="CDD" id="cd00397">
    <property type="entry name" value="DNA_BRE_C"/>
    <property type="match status" value="1"/>
</dbReference>
<comment type="similarity">
    <text evidence="1">Belongs to the 'phage' integrase family.</text>
</comment>
<evidence type="ECO:0000259" key="6">
    <source>
        <dbReference type="PROSITE" id="PS51898"/>
    </source>
</evidence>
<dbReference type="PANTHER" id="PTHR30349">
    <property type="entry name" value="PHAGE INTEGRASE-RELATED"/>
    <property type="match status" value="1"/>
</dbReference>
<accession>A0ABV8FBW6</accession>
<sequence>MATLTPGAADAFGSEITSFRRALKAENKSDNTVRIYTDAAERFANWVIDLPGDAEGDGADPAEAWDEVTKRHIQAWMIHLLSEGAAGYANNQYRALQQFFKWWAAEEEVYSPMLTLKPPTVPEKLVDVLRAEQLGLLLKNCQGRDFLSRRDLAIFYVFMDSGVRRAECAGLEVEHLDLDMREITVLGKGRRNRVVTIGRKATITLDRYLRARAKHAQAHLPALWLGEKGKGPLTGNGIYQMIERRGDEAGIQGLHPHQLRHTWAHFAKQNMSEEELMRLAGWRSRQMVDRYAASTADERAREAGKRKALGDGL</sequence>
<dbReference type="EMBL" id="JBHSBC010000047">
    <property type="protein sequence ID" value="MFC3985500.1"/>
    <property type="molecule type" value="Genomic_DNA"/>
</dbReference>
<dbReference type="SUPFAM" id="SSF56349">
    <property type="entry name" value="DNA breaking-rejoining enzymes"/>
    <property type="match status" value="1"/>
</dbReference>
<evidence type="ECO:0000256" key="3">
    <source>
        <dbReference type="ARBA" id="ARBA00023125"/>
    </source>
</evidence>
<dbReference type="InterPro" id="IPR013762">
    <property type="entry name" value="Integrase-like_cat_sf"/>
</dbReference>